<sequence length="85" mass="9650">MVLADGHIEKNRNPPDGGYWCQGKVIPTKLIVFKTTKEKRILLGADYLSTAGIILNLQKGHWYFSGLHTNNLILLLLLQTLSLFW</sequence>
<dbReference type="Proteomes" id="UP001054945">
    <property type="component" value="Unassembled WGS sequence"/>
</dbReference>
<dbReference type="AlphaFoldDB" id="A0AAV4MHB5"/>
<keyword evidence="2" id="KW-1185">Reference proteome</keyword>
<organism evidence="1 2">
    <name type="scientific">Caerostris extrusa</name>
    <name type="common">Bark spider</name>
    <name type="synonym">Caerostris bankana</name>
    <dbReference type="NCBI Taxonomy" id="172846"/>
    <lineage>
        <taxon>Eukaryota</taxon>
        <taxon>Metazoa</taxon>
        <taxon>Ecdysozoa</taxon>
        <taxon>Arthropoda</taxon>
        <taxon>Chelicerata</taxon>
        <taxon>Arachnida</taxon>
        <taxon>Araneae</taxon>
        <taxon>Araneomorphae</taxon>
        <taxon>Entelegynae</taxon>
        <taxon>Araneoidea</taxon>
        <taxon>Araneidae</taxon>
        <taxon>Caerostris</taxon>
    </lineage>
</organism>
<gene>
    <name evidence="1" type="ORF">CEXT_611631</name>
</gene>
<evidence type="ECO:0000313" key="1">
    <source>
        <dbReference type="EMBL" id="GIX71298.1"/>
    </source>
</evidence>
<name>A0AAV4MHB5_CAEEX</name>
<comment type="caution">
    <text evidence="1">The sequence shown here is derived from an EMBL/GenBank/DDBJ whole genome shotgun (WGS) entry which is preliminary data.</text>
</comment>
<evidence type="ECO:0000313" key="2">
    <source>
        <dbReference type="Proteomes" id="UP001054945"/>
    </source>
</evidence>
<dbReference type="EMBL" id="BPLR01019742">
    <property type="protein sequence ID" value="GIX71298.1"/>
    <property type="molecule type" value="Genomic_DNA"/>
</dbReference>
<accession>A0AAV4MHB5</accession>
<proteinExistence type="predicted"/>
<reference evidence="1 2" key="1">
    <citation type="submission" date="2021-06" db="EMBL/GenBank/DDBJ databases">
        <title>Caerostris extrusa draft genome.</title>
        <authorList>
            <person name="Kono N."/>
            <person name="Arakawa K."/>
        </authorList>
    </citation>
    <scope>NUCLEOTIDE SEQUENCE [LARGE SCALE GENOMIC DNA]</scope>
</reference>
<protein>
    <submittedName>
        <fullName evidence="1">Uncharacterized protein</fullName>
    </submittedName>
</protein>